<dbReference type="EMBL" id="AAPJ01000003">
    <property type="protein sequence ID" value="EAS49950.1"/>
    <property type="molecule type" value="Genomic_DNA"/>
</dbReference>
<evidence type="ECO:0000256" key="1">
    <source>
        <dbReference type="SAM" id="MobiDB-lite"/>
    </source>
</evidence>
<feature type="region of interest" description="Disordered" evidence="1">
    <location>
        <begin position="33"/>
        <end position="106"/>
    </location>
</feature>
<comment type="caution">
    <text evidence="2">The sequence shown here is derived from an EMBL/GenBank/DDBJ whole genome shotgun (WGS) entry which is preliminary data.</text>
</comment>
<keyword evidence="3" id="KW-1185">Reference proteome</keyword>
<dbReference type="AlphaFoldDB" id="Q1YJ17"/>
<dbReference type="BioCyc" id="AURANTIMONAS:SI859A1_01303-MONOMER"/>
<gene>
    <name evidence="2" type="ORF">SI859A1_01303</name>
</gene>
<reference evidence="2 3" key="1">
    <citation type="journal article" date="2008" name="Appl. Environ. Microbiol.">
        <title>Genomic insights into Mn(II) oxidation by the marine alphaproteobacterium Aurantimonas sp. strain SI85-9A1.</title>
        <authorList>
            <person name="Dick G.J."/>
            <person name="Podell S."/>
            <person name="Johnson H.A."/>
            <person name="Rivera-Espinoza Y."/>
            <person name="Bernier-Latmani R."/>
            <person name="McCarthy J.K."/>
            <person name="Torpey J.W."/>
            <person name="Clement B.G."/>
            <person name="Gaasterland T."/>
            <person name="Tebo B.M."/>
        </authorList>
    </citation>
    <scope>NUCLEOTIDE SEQUENCE [LARGE SCALE GENOMIC DNA]</scope>
    <source>
        <strain evidence="2 3">SI85-9A1</strain>
    </source>
</reference>
<feature type="region of interest" description="Disordered" evidence="1">
    <location>
        <begin position="1"/>
        <end position="21"/>
    </location>
</feature>
<name>Q1YJ17_AURMS</name>
<feature type="compositionally biased region" description="Low complexity" evidence="1">
    <location>
        <begin position="96"/>
        <end position="106"/>
    </location>
</feature>
<evidence type="ECO:0000313" key="3">
    <source>
        <dbReference type="Proteomes" id="UP000000321"/>
    </source>
</evidence>
<sequence length="106" mass="11445">MAEEASNVVATSAADAGWSTSHRAFLVIGEIPGCRAPTQDDGDKHERVRTRRGIGTVGQRLKRRTNEGANHDRHRPLQRPPPPSAHDAAGDRRRPLGGPAARARAD</sequence>
<proteinExistence type="predicted"/>
<dbReference type="Proteomes" id="UP000000321">
    <property type="component" value="Unassembled WGS sequence"/>
</dbReference>
<accession>Q1YJ17</accession>
<dbReference type="HOGENOM" id="CLU_2220159_0_0_5"/>
<evidence type="ECO:0000313" key="2">
    <source>
        <dbReference type="EMBL" id="EAS49950.1"/>
    </source>
</evidence>
<organism evidence="2 3">
    <name type="scientific">Aurantimonas manganoxydans (strain ATCC BAA-1229 / DSM 21871 / SI85-9A1)</name>
    <dbReference type="NCBI Taxonomy" id="287752"/>
    <lineage>
        <taxon>Bacteria</taxon>
        <taxon>Pseudomonadati</taxon>
        <taxon>Pseudomonadota</taxon>
        <taxon>Alphaproteobacteria</taxon>
        <taxon>Hyphomicrobiales</taxon>
        <taxon>Aurantimonadaceae</taxon>
        <taxon>Aurantimonas</taxon>
    </lineage>
</organism>
<protein>
    <submittedName>
        <fullName evidence="2">Uncharacterized protein</fullName>
    </submittedName>
</protein>